<gene>
    <name evidence="1" type="primary">xecE</name>
    <name evidence="1" type="ORF">ARTSIC4J27_3066</name>
</gene>
<dbReference type="InterPro" id="IPR036291">
    <property type="entry name" value="NAD(P)-bd_dom_sf"/>
</dbReference>
<accession>A0A024H515</accession>
<dbReference type="AlphaFoldDB" id="A0A024H515"/>
<reference evidence="2" key="1">
    <citation type="journal article" date="2014" name="Genome Announc.">
        <title>Genome Sequence of Arthrobacter siccitolerans 4J27, a Xeroprotectant-Producing Desiccation-Tolerant Microorganism.</title>
        <authorList>
            <person name="Manzanera M."/>
            <person name="Santa-Cruz-Calvo L."/>
            <person name="Vilchez J.I."/>
            <person name="Garcia-Fontana C."/>
            <person name="Silva-Castro G.A."/>
            <person name="Calvo C."/>
            <person name="Gonzalez-Lopez J."/>
        </authorList>
    </citation>
    <scope>NUCLEOTIDE SEQUENCE [LARGE SCALE GENOMIC DNA]</scope>
    <source>
        <strain evidence="2">4J27</strain>
    </source>
</reference>
<dbReference type="SUPFAM" id="SSF51735">
    <property type="entry name" value="NAD(P)-binding Rossmann-fold domains"/>
    <property type="match status" value="1"/>
</dbReference>
<dbReference type="STRING" id="861266.ARTSIC4J27_3066"/>
<dbReference type="Gene3D" id="3.40.50.720">
    <property type="entry name" value="NAD(P)-binding Rossmann-like Domain"/>
    <property type="match status" value="1"/>
</dbReference>
<evidence type="ECO:0000313" key="2">
    <source>
        <dbReference type="Proteomes" id="UP000035722"/>
    </source>
</evidence>
<dbReference type="Proteomes" id="UP000035722">
    <property type="component" value="Unassembled WGS sequence"/>
</dbReference>
<dbReference type="InterPro" id="IPR002347">
    <property type="entry name" value="SDR_fam"/>
</dbReference>
<comment type="caution">
    <text evidence="1">The sequence shown here is derived from an EMBL/GenBank/DDBJ whole genome shotgun (WGS) entry which is preliminary data.</text>
</comment>
<sequence>MGSRAAVQDPHRPLGEPEDIARAVTFLLSDAASLITGHTLTIDGGYTIR</sequence>
<name>A0A024H515_9MICC</name>
<dbReference type="Pfam" id="PF13561">
    <property type="entry name" value="adh_short_C2"/>
    <property type="match status" value="1"/>
</dbReference>
<keyword evidence="2" id="KW-1185">Reference proteome</keyword>
<organism evidence="1 2">
    <name type="scientific">Pseudarthrobacter siccitolerans</name>
    <dbReference type="NCBI Taxonomy" id="861266"/>
    <lineage>
        <taxon>Bacteria</taxon>
        <taxon>Bacillati</taxon>
        <taxon>Actinomycetota</taxon>
        <taxon>Actinomycetes</taxon>
        <taxon>Micrococcales</taxon>
        <taxon>Micrococcaceae</taxon>
        <taxon>Pseudarthrobacter</taxon>
    </lineage>
</organism>
<evidence type="ECO:0000313" key="1">
    <source>
        <dbReference type="EMBL" id="CCQ47088.1"/>
    </source>
</evidence>
<proteinExistence type="predicted"/>
<protein>
    <submittedName>
        <fullName evidence="1">3-oxoacyl-[acyl-carrier-] reductase domain protein</fullName>
    </submittedName>
</protein>
<dbReference type="EMBL" id="CAQI01000046">
    <property type="protein sequence ID" value="CCQ47088.1"/>
    <property type="molecule type" value="Genomic_DNA"/>
</dbReference>